<name>A0A803KM71_CHEQI</name>
<dbReference type="PANTHER" id="PTHR31589">
    <property type="entry name" value="PROTEIN, PUTATIVE (DUF239)-RELATED-RELATED"/>
    <property type="match status" value="1"/>
</dbReference>
<keyword evidence="3" id="KW-1185">Reference proteome</keyword>
<dbReference type="Gramene" id="AUR62000127-RA">
    <property type="protein sequence ID" value="AUR62000127-RA:cds"/>
    <property type="gene ID" value="AUR62000127"/>
</dbReference>
<reference evidence="2" key="2">
    <citation type="submission" date="2021-03" db="UniProtKB">
        <authorList>
            <consortium name="EnsemblPlants"/>
        </authorList>
    </citation>
    <scope>IDENTIFICATION</scope>
</reference>
<accession>A0A803KM71</accession>
<protein>
    <recommendedName>
        <fullName evidence="1">Neprosin PEP catalytic domain-containing protein</fullName>
    </recommendedName>
</protein>
<reference evidence="2" key="1">
    <citation type="journal article" date="2017" name="Nature">
        <title>The genome of Chenopodium quinoa.</title>
        <authorList>
            <person name="Jarvis D.E."/>
            <person name="Ho Y.S."/>
            <person name="Lightfoot D.J."/>
            <person name="Schmoeckel S.M."/>
            <person name="Li B."/>
            <person name="Borm T.J.A."/>
            <person name="Ohyanagi H."/>
            <person name="Mineta K."/>
            <person name="Michell C.T."/>
            <person name="Saber N."/>
            <person name="Kharbatia N.M."/>
            <person name="Rupper R.R."/>
            <person name="Sharp A.R."/>
            <person name="Dally N."/>
            <person name="Boughton B.A."/>
            <person name="Woo Y.H."/>
            <person name="Gao G."/>
            <person name="Schijlen E.G.W.M."/>
            <person name="Guo X."/>
            <person name="Momin A.A."/>
            <person name="Negrao S."/>
            <person name="Al-Babili S."/>
            <person name="Gehring C."/>
            <person name="Roessner U."/>
            <person name="Jung C."/>
            <person name="Murphy K."/>
            <person name="Arold S.T."/>
            <person name="Gojobori T."/>
            <person name="van der Linden C.G."/>
            <person name="van Loo E.N."/>
            <person name="Jellen E.N."/>
            <person name="Maughan P.J."/>
            <person name="Tester M."/>
        </authorList>
    </citation>
    <scope>NUCLEOTIDE SEQUENCE [LARGE SCALE GENOMIC DNA]</scope>
    <source>
        <strain evidence="2">cv. PI 614886</strain>
    </source>
</reference>
<dbReference type="EnsemblPlants" id="AUR62000127-RA">
    <property type="protein sequence ID" value="AUR62000127-RA:cds"/>
    <property type="gene ID" value="AUR62000127"/>
</dbReference>
<feature type="domain" description="Neprosin PEP catalytic" evidence="1">
    <location>
        <begin position="1"/>
        <end position="161"/>
    </location>
</feature>
<dbReference type="PANTHER" id="PTHR31589:SF223">
    <property type="entry name" value="PROTEIN, PUTATIVE (DUF239)-RELATED"/>
    <property type="match status" value="1"/>
</dbReference>
<dbReference type="AlphaFoldDB" id="A0A803KM71"/>
<dbReference type="Proteomes" id="UP000596660">
    <property type="component" value="Unplaced"/>
</dbReference>
<dbReference type="InterPro" id="IPR004314">
    <property type="entry name" value="Neprosin"/>
</dbReference>
<dbReference type="InterPro" id="IPR053168">
    <property type="entry name" value="Glutamic_endopeptidase"/>
</dbReference>
<dbReference type="PROSITE" id="PS52045">
    <property type="entry name" value="NEPROSIN_PEP_CD"/>
    <property type="match status" value="1"/>
</dbReference>
<sequence>MQWSASRMKLQSGNDSIEAGWMVNPPLYSNSDPHLYAKFTHPDDENWWLSIYMDSSNIPVGYWPKSLFTSLADLAAQVEWGGEINNPGYKTPDPDMGSGIKAKDDIDKCAVFFGLRVDKGTLIPEDTEIYEECKDYTVYDAGTRDDWGRLFFYGEVATNVEWGGEMSNPGLAEPDPYMGSGLKARKDPSKSAVFFHMVVDRGFLIPEDTEFY</sequence>
<evidence type="ECO:0000313" key="3">
    <source>
        <dbReference type="Proteomes" id="UP000596660"/>
    </source>
</evidence>
<evidence type="ECO:0000259" key="1">
    <source>
        <dbReference type="PROSITE" id="PS52045"/>
    </source>
</evidence>
<evidence type="ECO:0000313" key="2">
    <source>
        <dbReference type="EnsemblPlants" id="AUR62000127-RA:cds"/>
    </source>
</evidence>
<dbReference type="Pfam" id="PF03080">
    <property type="entry name" value="Neprosin"/>
    <property type="match status" value="3"/>
</dbReference>
<organism evidence="2 3">
    <name type="scientific">Chenopodium quinoa</name>
    <name type="common">Quinoa</name>
    <dbReference type="NCBI Taxonomy" id="63459"/>
    <lineage>
        <taxon>Eukaryota</taxon>
        <taxon>Viridiplantae</taxon>
        <taxon>Streptophyta</taxon>
        <taxon>Embryophyta</taxon>
        <taxon>Tracheophyta</taxon>
        <taxon>Spermatophyta</taxon>
        <taxon>Magnoliopsida</taxon>
        <taxon>eudicotyledons</taxon>
        <taxon>Gunneridae</taxon>
        <taxon>Pentapetalae</taxon>
        <taxon>Caryophyllales</taxon>
        <taxon>Chenopodiaceae</taxon>
        <taxon>Chenopodioideae</taxon>
        <taxon>Atripliceae</taxon>
        <taxon>Chenopodium</taxon>
    </lineage>
</organism>
<proteinExistence type="predicted"/>